<dbReference type="PANTHER" id="PTHR47053:SF1">
    <property type="entry name" value="MUREIN DD-ENDOPEPTIDASE MEPH-RELATED"/>
    <property type="match status" value="1"/>
</dbReference>
<accession>A0ABP8ULQ8</accession>
<dbReference type="PROSITE" id="PS51935">
    <property type="entry name" value="NLPC_P60"/>
    <property type="match status" value="1"/>
</dbReference>
<dbReference type="Proteomes" id="UP001501442">
    <property type="component" value="Unassembled WGS sequence"/>
</dbReference>
<proteinExistence type="inferred from homology"/>
<evidence type="ECO:0000313" key="10">
    <source>
        <dbReference type="Proteomes" id="UP001501442"/>
    </source>
</evidence>
<evidence type="ECO:0000256" key="7">
    <source>
        <dbReference type="SAM" id="SignalP"/>
    </source>
</evidence>
<comment type="caution">
    <text evidence="9">The sequence shown here is derived from an EMBL/GenBank/DDBJ whole genome shotgun (WGS) entry which is preliminary data.</text>
</comment>
<evidence type="ECO:0000256" key="4">
    <source>
        <dbReference type="ARBA" id="ARBA00022807"/>
    </source>
</evidence>
<reference evidence="10" key="1">
    <citation type="journal article" date="2019" name="Int. J. Syst. Evol. Microbiol.">
        <title>The Global Catalogue of Microorganisms (GCM) 10K type strain sequencing project: providing services to taxonomists for standard genome sequencing and annotation.</title>
        <authorList>
            <consortium name="The Broad Institute Genomics Platform"/>
            <consortium name="The Broad Institute Genome Sequencing Center for Infectious Disease"/>
            <person name="Wu L."/>
            <person name="Ma J."/>
        </authorList>
    </citation>
    <scope>NUCLEOTIDE SEQUENCE [LARGE SCALE GENOMIC DNA]</scope>
    <source>
        <strain evidence="10">JCM 17939</strain>
    </source>
</reference>
<evidence type="ECO:0000256" key="5">
    <source>
        <dbReference type="SAM" id="Coils"/>
    </source>
</evidence>
<dbReference type="InterPro" id="IPR038765">
    <property type="entry name" value="Papain-like_cys_pep_sf"/>
</dbReference>
<dbReference type="Gene3D" id="6.10.250.3150">
    <property type="match status" value="1"/>
</dbReference>
<keyword evidence="3" id="KW-0378">Hydrolase</keyword>
<dbReference type="RefSeq" id="WP_345437746.1">
    <property type="nucleotide sequence ID" value="NZ_BAABHK010000014.1"/>
</dbReference>
<keyword evidence="7" id="KW-0732">Signal</keyword>
<dbReference type="PANTHER" id="PTHR47053">
    <property type="entry name" value="MUREIN DD-ENDOPEPTIDASE MEPH-RELATED"/>
    <property type="match status" value="1"/>
</dbReference>
<evidence type="ECO:0000313" key="9">
    <source>
        <dbReference type="EMBL" id="GAA4634777.1"/>
    </source>
</evidence>
<name>A0ABP8ULQ8_9ACTN</name>
<keyword evidence="10" id="KW-1185">Reference proteome</keyword>
<dbReference type="EMBL" id="BAABHK010000014">
    <property type="protein sequence ID" value="GAA4634777.1"/>
    <property type="molecule type" value="Genomic_DNA"/>
</dbReference>
<dbReference type="Gene3D" id="3.90.1720.10">
    <property type="entry name" value="endopeptidase domain like (from Nostoc punctiforme)"/>
    <property type="match status" value="1"/>
</dbReference>
<evidence type="ECO:0000259" key="8">
    <source>
        <dbReference type="PROSITE" id="PS51935"/>
    </source>
</evidence>
<feature type="domain" description="NlpC/P60" evidence="8">
    <location>
        <begin position="222"/>
        <end position="339"/>
    </location>
</feature>
<dbReference type="SUPFAM" id="SSF54001">
    <property type="entry name" value="Cysteine proteinases"/>
    <property type="match status" value="1"/>
</dbReference>
<comment type="similarity">
    <text evidence="1">Belongs to the peptidase C40 family.</text>
</comment>
<protein>
    <submittedName>
        <fullName evidence="9">C40 family peptidase</fullName>
    </submittedName>
</protein>
<sequence>MAFFHPNADAAGRPLLRRSLRLCSALSVAVAVTLTTAPAEASPKPSAAAAKKELEKLNGQVDKIVDQYNKAKTELDAAKKRLKALNSQTKTERRVYESLHARVAQIAAEAYKSGTLDSTTATVLASKDPDAALNQMSAFTQLSNNRGQELTAFLASTQRLRREQAEAQSAYQTVSQKAAALKTRKATVEKAIAKQKNLLRKAGESTAAPGSGAGGTYNGPASGPARKAVEYAYAQLGKPYIWGGTGPKGYDCSGLTMMSWRAAGVNLPRVVPDQYSATRHVSKSDLQPGDLVYFDDMGHEGIYVGGGKFIHAPRTGEVIRLDSMSNPYWVSHYDGASRP</sequence>
<feature type="chain" id="PRO_5046689929" evidence="7">
    <location>
        <begin position="42"/>
        <end position="339"/>
    </location>
</feature>
<evidence type="ECO:0000256" key="3">
    <source>
        <dbReference type="ARBA" id="ARBA00022801"/>
    </source>
</evidence>
<feature type="coiled-coil region" evidence="5">
    <location>
        <begin position="47"/>
        <end position="88"/>
    </location>
</feature>
<feature type="region of interest" description="Disordered" evidence="6">
    <location>
        <begin position="199"/>
        <end position="221"/>
    </location>
</feature>
<keyword evidence="4" id="KW-0788">Thiol protease</keyword>
<evidence type="ECO:0000256" key="6">
    <source>
        <dbReference type="SAM" id="MobiDB-lite"/>
    </source>
</evidence>
<organism evidence="9 10">
    <name type="scientific">Actinoallomurus vinaceus</name>
    <dbReference type="NCBI Taxonomy" id="1080074"/>
    <lineage>
        <taxon>Bacteria</taxon>
        <taxon>Bacillati</taxon>
        <taxon>Actinomycetota</taxon>
        <taxon>Actinomycetes</taxon>
        <taxon>Streptosporangiales</taxon>
        <taxon>Thermomonosporaceae</taxon>
        <taxon>Actinoallomurus</taxon>
    </lineage>
</organism>
<dbReference type="InterPro" id="IPR000064">
    <property type="entry name" value="NLP_P60_dom"/>
</dbReference>
<keyword evidence="5" id="KW-0175">Coiled coil</keyword>
<feature type="signal peptide" evidence="7">
    <location>
        <begin position="1"/>
        <end position="41"/>
    </location>
</feature>
<keyword evidence="2" id="KW-0645">Protease</keyword>
<gene>
    <name evidence="9" type="ORF">GCM10023196_077620</name>
</gene>
<dbReference type="Pfam" id="PF00877">
    <property type="entry name" value="NLPC_P60"/>
    <property type="match status" value="1"/>
</dbReference>
<evidence type="ECO:0000256" key="1">
    <source>
        <dbReference type="ARBA" id="ARBA00007074"/>
    </source>
</evidence>
<evidence type="ECO:0000256" key="2">
    <source>
        <dbReference type="ARBA" id="ARBA00022670"/>
    </source>
</evidence>
<dbReference type="InterPro" id="IPR051202">
    <property type="entry name" value="Peptidase_C40"/>
</dbReference>